<evidence type="ECO:0000313" key="3">
    <source>
        <dbReference type="Proteomes" id="UP000001745"/>
    </source>
</evidence>
<keyword evidence="3" id="KW-1185">Reference proteome</keyword>
<sequence length="372" mass="43787">MDTKKNIVILKTTDDWRKWIEQLSTEAMKENVWEYINPDPNRMVLEPAPAKPMEPVAPEIDFNKTSEAQLLLQKYQIESNTYERQLSRFEKHQKRMKHIHSYILDTVYIGHKPMIREISEVSEIIRELKKKLAPKPNREKIKRINSEMRDLIIDMRFAKFTEIPDDRLARDFIKTTEDILTKFYETWTTRMIEFDLDSGATSLIEAPTVDEIISQFERWEEVYAKSNETSRRDIAMATFGNKSDQPEKDQKDLTTPKQKPTCVCGQEHLFEDCPYVNTKKRTANWKPDGAIQRKFEQLERRHGHPRARMLQRIKKKLEKEGKSETKASSSTDAMNDSANQSQFIPHPDCTLLSEPNPVRTSTKRFQYWGDIT</sequence>
<accession>B8MQA2</accession>
<dbReference type="PhylomeDB" id="B8MQA2"/>
<protein>
    <submittedName>
        <fullName evidence="2">Uncharacterized protein</fullName>
    </submittedName>
</protein>
<dbReference type="Proteomes" id="UP000001745">
    <property type="component" value="Unassembled WGS sequence"/>
</dbReference>
<organism evidence="2 3">
    <name type="scientific">Talaromyces stipitatus (strain ATCC 10500 / CBS 375.48 / QM 6759 / NRRL 1006)</name>
    <name type="common">Penicillium stipitatum</name>
    <dbReference type="NCBI Taxonomy" id="441959"/>
    <lineage>
        <taxon>Eukaryota</taxon>
        <taxon>Fungi</taxon>
        <taxon>Dikarya</taxon>
        <taxon>Ascomycota</taxon>
        <taxon>Pezizomycotina</taxon>
        <taxon>Eurotiomycetes</taxon>
        <taxon>Eurotiomycetidae</taxon>
        <taxon>Eurotiales</taxon>
        <taxon>Trichocomaceae</taxon>
        <taxon>Talaromyces</taxon>
        <taxon>Talaromyces sect. Talaromyces</taxon>
    </lineage>
</organism>
<evidence type="ECO:0000313" key="2">
    <source>
        <dbReference type="EMBL" id="EED13249.1"/>
    </source>
</evidence>
<feature type="compositionally biased region" description="Basic and acidic residues" evidence="1">
    <location>
        <begin position="244"/>
        <end position="254"/>
    </location>
</feature>
<dbReference type="InParanoid" id="B8MQA2"/>
<feature type="compositionally biased region" description="Polar residues" evidence="1">
    <location>
        <begin position="326"/>
        <end position="343"/>
    </location>
</feature>
<feature type="region of interest" description="Disordered" evidence="1">
    <location>
        <begin position="237"/>
        <end position="258"/>
    </location>
</feature>
<dbReference type="OMA" id="HIWRVIY"/>
<dbReference type="HOGENOM" id="CLU_744291_0_0_1"/>
<dbReference type="OrthoDB" id="4363438at2759"/>
<evidence type="ECO:0000256" key="1">
    <source>
        <dbReference type="SAM" id="MobiDB-lite"/>
    </source>
</evidence>
<name>B8MQA2_TALSN</name>
<proteinExistence type="predicted"/>
<feature type="region of interest" description="Disordered" evidence="1">
    <location>
        <begin position="317"/>
        <end position="357"/>
    </location>
</feature>
<dbReference type="GeneID" id="8108876"/>
<gene>
    <name evidence="2" type="ORF">TSTA_057400</name>
</gene>
<dbReference type="RefSeq" id="XP_002487360.1">
    <property type="nucleotide sequence ID" value="XM_002487315.1"/>
</dbReference>
<reference evidence="3" key="1">
    <citation type="journal article" date="2015" name="Genome Announc.">
        <title>Genome sequence of the AIDS-associated pathogen Penicillium marneffei (ATCC18224) and its near taxonomic relative Talaromyces stipitatus (ATCC10500).</title>
        <authorList>
            <person name="Nierman W.C."/>
            <person name="Fedorova-Abrams N.D."/>
            <person name="Andrianopoulos A."/>
        </authorList>
    </citation>
    <scope>NUCLEOTIDE SEQUENCE [LARGE SCALE GENOMIC DNA]</scope>
    <source>
        <strain evidence="3">ATCC 10500 / CBS 375.48 / QM 6759 / NRRL 1006</strain>
    </source>
</reference>
<dbReference type="VEuPathDB" id="FungiDB:TSTA_057400"/>
<dbReference type="EMBL" id="EQ962659">
    <property type="protein sequence ID" value="EED13249.1"/>
    <property type="molecule type" value="Genomic_DNA"/>
</dbReference>
<dbReference type="STRING" id="441959.B8MQA2"/>
<dbReference type="AlphaFoldDB" id="B8MQA2"/>